<dbReference type="Proteomes" id="UP000315995">
    <property type="component" value="Chromosome"/>
</dbReference>
<keyword evidence="1" id="KW-0472">Membrane</keyword>
<accession>A0A4Y6PPV0</accession>
<keyword evidence="1" id="KW-1133">Transmembrane helix</keyword>
<protein>
    <recommendedName>
        <fullName evidence="4">HEAT repeat domain-containing protein</fullName>
    </recommendedName>
</protein>
<dbReference type="AlphaFoldDB" id="A0A4Y6PPV0"/>
<evidence type="ECO:0008006" key="4">
    <source>
        <dbReference type="Google" id="ProtNLM"/>
    </source>
</evidence>
<dbReference type="Pfam" id="PF13646">
    <property type="entry name" value="HEAT_2"/>
    <property type="match status" value="1"/>
</dbReference>
<gene>
    <name evidence="2" type="ORF">FIV42_06235</name>
</gene>
<dbReference type="SUPFAM" id="SSF48371">
    <property type="entry name" value="ARM repeat"/>
    <property type="match status" value="1"/>
</dbReference>
<dbReference type="EMBL" id="CP041186">
    <property type="protein sequence ID" value="QDG50344.1"/>
    <property type="molecule type" value="Genomic_DNA"/>
</dbReference>
<evidence type="ECO:0000256" key="1">
    <source>
        <dbReference type="SAM" id="Phobius"/>
    </source>
</evidence>
<dbReference type="OrthoDB" id="2112914at2"/>
<accession>A0A5B8Y0W7</accession>
<sequence>MSEYVLELWNVLWANPLYRGLMIAIVVEMALVAALIVWLWVQSGRQLHKEYAHKRFLDELEEPFYDALGDPDALRQWMQRAQDHPREFVRDFVADYLLQTRGRSHDTLVELYHEFGYAADDHQQARSMSERKRLEAMRRLYVVATEADREVLLEQADSDYLSRILAAQTLARVGQPEDIVAILKDLDLSTPMMEAPVHAVLEELSTEQLRYVFTRWQQFESGRVRRILLMVAAQQGLGEVLGALERAFKSDDMEVRIGACAAAASLPEESSLEWLIEALDDPAWQVRARAAKALGRRRETAAIEPLAEALKDRAFWVRQDAAMALREIGESGLERLGHVAEHSDDRYAAESAGQELQRYRLFLQTRGAPA</sequence>
<feature type="transmembrane region" description="Helical" evidence="1">
    <location>
        <begin position="20"/>
        <end position="41"/>
    </location>
</feature>
<name>A0A4Y6PPV0_PERCE</name>
<dbReference type="GO" id="GO:0016491">
    <property type="term" value="F:oxidoreductase activity"/>
    <property type="evidence" value="ECO:0007669"/>
    <property type="project" value="TreeGrafter"/>
</dbReference>
<keyword evidence="3" id="KW-1185">Reference proteome</keyword>
<proteinExistence type="predicted"/>
<dbReference type="RefSeq" id="WP_141196840.1">
    <property type="nucleotide sequence ID" value="NZ_CP041186.1"/>
</dbReference>
<dbReference type="InterPro" id="IPR011989">
    <property type="entry name" value="ARM-like"/>
</dbReference>
<dbReference type="InterPro" id="IPR004155">
    <property type="entry name" value="PBS_lyase_HEAT"/>
</dbReference>
<dbReference type="PANTHER" id="PTHR12697:SF5">
    <property type="entry name" value="DEOXYHYPUSINE HYDROXYLASE"/>
    <property type="match status" value="1"/>
</dbReference>
<dbReference type="SMART" id="SM00567">
    <property type="entry name" value="EZ_HEAT"/>
    <property type="match status" value="4"/>
</dbReference>
<evidence type="ECO:0000313" key="3">
    <source>
        <dbReference type="Proteomes" id="UP000315995"/>
    </source>
</evidence>
<reference evidence="2 3" key="1">
    <citation type="submission" date="2019-06" db="EMBL/GenBank/DDBJ databases">
        <title>Persicimonas caeni gen. nov., sp. nov., a predatory bacterium isolated from solar saltern.</title>
        <authorList>
            <person name="Wang S."/>
        </authorList>
    </citation>
    <scope>NUCLEOTIDE SEQUENCE [LARGE SCALE GENOMIC DNA]</scope>
    <source>
        <strain evidence="2 3">YN101</strain>
    </source>
</reference>
<dbReference type="Gene3D" id="1.25.10.10">
    <property type="entry name" value="Leucine-rich Repeat Variant"/>
    <property type="match status" value="1"/>
</dbReference>
<evidence type="ECO:0000313" key="2">
    <source>
        <dbReference type="EMBL" id="QDG50344.1"/>
    </source>
</evidence>
<keyword evidence="1" id="KW-0812">Transmembrane</keyword>
<dbReference type="InterPro" id="IPR016024">
    <property type="entry name" value="ARM-type_fold"/>
</dbReference>
<organism evidence="2 3">
    <name type="scientific">Persicimonas caeni</name>
    <dbReference type="NCBI Taxonomy" id="2292766"/>
    <lineage>
        <taxon>Bacteria</taxon>
        <taxon>Deltaproteobacteria</taxon>
        <taxon>Bradymonadales</taxon>
        <taxon>Bradymonadaceae</taxon>
        <taxon>Persicimonas</taxon>
    </lineage>
</organism>
<dbReference type="PANTHER" id="PTHR12697">
    <property type="entry name" value="PBS LYASE HEAT-LIKE PROTEIN"/>
    <property type="match status" value="1"/>
</dbReference>